<dbReference type="InterPro" id="IPR004360">
    <property type="entry name" value="Glyas_Fos-R_dOase_dom"/>
</dbReference>
<dbReference type="PANTHER" id="PTHR33993">
    <property type="entry name" value="GLYOXALASE-RELATED"/>
    <property type="match status" value="1"/>
</dbReference>
<dbReference type="PROSITE" id="PS51819">
    <property type="entry name" value="VOC"/>
    <property type="match status" value="1"/>
</dbReference>
<dbReference type="PANTHER" id="PTHR33993:SF10">
    <property type="entry name" value="CONSERVED PROTEIN"/>
    <property type="match status" value="1"/>
</dbReference>
<protein>
    <submittedName>
        <fullName evidence="2">VOC family protein</fullName>
    </submittedName>
</protein>
<dbReference type="RefSeq" id="WP_345666978.1">
    <property type="nucleotide sequence ID" value="NZ_BAABKC010000011.1"/>
</dbReference>
<sequence>MTEAAESADDSGHGPAGRRAGTPCWASLMAHSVSVAQAFYGELFGWEFRPGPDRLRPYARAVLDGRDVAGIGRLPADLPLPVAWTPYLASADVDRTAETVRRCGGTIGVGPLETGGAGRLAIGSDPSGAVFGLWRAPARRDTDAGGAPGTPVWHELHTFETASVAKFYTSLFGYEAERRDPQSGPPADHVTLSLAGRPVAALHGAGADLPRDRGSYWLTYFAVADADASLARLTALGGRVLTPPHDTAHGRVATAADPEGARFALLATAR</sequence>
<dbReference type="EMBL" id="BAABKC010000011">
    <property type="protein sequence ID" value="GAA5044654.1"/>
    <property type="molecule type" value="Genomic_DNA"/>
</dbReference>
<gene>
    <name evidence="2" type="ORF">GCM10023336_07260</name>
</gene>
<proteinExistence type="predicted"/>
<reference evidence="3" key="1">
    <citation type="journal article" date="2019" name="Int. J. Syst. Evol. Microbiol.">
        <title>The Global Catalogue of Microorganisms (GCM) 10K type strain sequencing project: providing services to taxonomists for standard genome sequencing and annotation.</title>
        <authorList>
            <consortium name="The Broad Institute Genomics Platform"/>
            <consortium name="The Broad Institute Genome Sequencing Center for Infectious Disease"/>
            <person name="Wu L."/>
            <person name="Ma J."/>
        </authorList>
    </citation>
    <scope>NUCLEOTIDE SEQUENCE [LARGE SCALE GENOMIC DNA]</scope>
    <source>
        <strain evidence="3">JCM 18410</strain>
    </source>
</reference>
<accession>A0ABP9JWV2</accession>
<dbReference type="InterPro" id="IPR037523">
    <property type="entry name" value="VOC_core"/>
</dbReference>
<dbReference type="Gene3D" id="3.10.180.10">
    <property type="entry name" value="2,3-Dihydroxybiphenyl 1,2-Dioxygenase, domain 1"/>
    <property type="match status" value="2"/>
</dbReference>
<dbReference type="SUPFAM" id="SSF54593">
    <property type="entry name" value="Glyoxalase/Bleomycin resistance protein/Dihydroxybiphenyl dioxygenase"/>
    <property type="match status" value="2"/>
</dbReference>
<comment type="caution">
    <text evidence="2">The sequence shown here is derived from an EMBL/GenBank/DDBJ whole genome shotgun (WGS) entry which is preliminary data.</text>
</comment>
<evidence type="ECO:0000313" key="2">
    <source>
        <dbReference type="EMBL" id="GAA5044654.1"/>
    </source>
</evidence>
<feature type="domain" description="VOC" evidence="1">
    <location>
        <begin position="150"/>
        <end position="268"/>
    </location>
</feature>
<dbReference type="InterPro" id="IPR029068">
    <property type="entry name" value="Glyas_Bleomycin-R_OHBP_Dase"/>
</dbReference>
<dbReference type="Proteomes" id="UP001500124">
    <property type="component" value="Unassembled WGS sequence"/>
</dbReference>
<dbReference type="CDD" id="cd07247">
    <property type="entry name" value="SgaA_N_like"/>
    <property type="match status" value="2"/>
</dbReference>
<organism evidence="2 3">
    <name type="scientific">Streptomyces similanensis</name>
    <dbReference type="NCBI Taxonomy" id="1274988"/>
    <lineage>
        <taxon>Bacteria</taxon>
        <taxon>Bacillati</taxon>
        <taxon>Actinomycetota</taxon>
        <taxon>Actinomycetes</taxon>
        <taxon>Kitasatosporales</taxon>
        <taxon>Streptomycetaceae</taxon>
        <taxon>Streptomyces</taxon>
    </lineage>
</organism>
<dbReference type="InterPro" id="IPR052164">
    <property type="entry name" value="Anthracycline_SecMetBiosynth"/>
</dbReference>
<dbReference type="Pfam" id="PF00903">
    <property type="entry name" value="Glyoxalase"/>
    <property type="match status" value="1"/>
</dbReference>
<evidence type="ECO:0000313" key="3">
    <source>
        <dbReference type="Proteomes" id="UP001500124"/>
    </source>
</evidence>
<evidence type="ECO:0000259" key="1">
    <source>
        <dbReference type="PROSITE" id="PS51819"/>
    </source>
</evidence>
<name>A0ABP9JWV2_9ACTN</name>
<keyword evidence="3" id="KW-1185">Reference proteome</keyword>